<dbReference type="Proteomes" id="UP001281410">
    <property type="component" value="Unassembled WGS sequence"/>
</dbReference>
<accession>A0AAE0A7W1</accession>
<dbReference type="InterPro" id="IPR036691">
    <property type="entry name" value="Endo/exonu/phosph_ase_sf"/>
</dbReference>
<sequence>MVGFCNVYADNIESSRKVLWHDIATILNSFPIPWVVGGDFNSVLDPSERIGVSSNLGSIRNFNSFVLRAKIIDIPLQGMTFTWSNFRDVAAWSRLDRFLISLVLLSWIPHLRQ</sequence>
<reference evidence="1" key="1">
    <citation type="journal article" date="2023" name="Plant J.">
        <title>Genome sequences and population genomics provide insights into the demographic history, inbreeding, and mutation load of two 'living fossil' tree species of Dipteronia.</title>
        <authorList>
            <person name="Feng Y."/>
            <person name="Comes H.P."/>
            <person name="Chen J."/>
            <person name="Zhu S."/>
            <person name="Lu R."/>
            <person name="Zhang X."/>
            <person name="Li P."/>
            <person name="Qiu J."/>
            <person name="Olsen K.M."/>
            <person name="Qiu Y."/>
        </authorList>
    </citation>
    <scope>NUCLEOTIDE SEQUENCE</scope>
    <source>
        <strain evidence="1">NBL</strain>
    </source>
</reference>
<dbReference type="PANTHER" id="PTHR33710">
    <property type="entry name" value="BNAC02G09200D PROTEIN"/>
    <property type="match status" value="1"/>
</dbReference>
<comment type="caution">
    <text evidence="1">The sequence shown here is derived from an EMBL/GenBank/DDBJ whole genome shotgun (WGS) entry which is preliminary data.</text>
</comment>
<organism evidence="1 2">
    <name type="scientific">Dipteronia sinensis</name>
    <dbReference type="NCBI Taxonomy" id="43782"/>
    <lineage>
        <taxon>Eukaryota</taxon>
        <taxon>Viridiplantae</taxon>
        <taxon>Streptophyta</taxon>
        <taxon>Embryophyta</taxon>
        <taxon>Tracheophyta</taxon>
        <taxon>Spermatophyta</taxon>
        <taxon>Magnoliopsida</taxon>
        <taxon>eudicotyledons</taxon>
        <taxon>Gunneridae</taxon>
        <taxon>Pentapetalae</taxon>
        <taxon>rosids</taxon>
        <taxon>malvids</taxon>
        <taxon>Sapindales</taxon>
        <taxon>Sapindaceae</taxon>
        <taxon>Hippocastanoideae</taxon>
        <taxon>Acereae</taxon>
        <taxon>Dipteronia</taxon>
    </lineage>
</organism>
<evidence type="ECO:0008006" key="3">
    <source>
        <dbReference type="Google" id="ProtNLM"/>
    </source>
</evidence>
<dbReference type="GO" id="GO:0003824">
    <property type="term" value="F:catalytic activity"/>
    <property type="evidence" value="ECO:0007669"/>
    <property type="project" value="InterPro"/>
</dbReference>
<protein>
    <recommendedName>
        <fullName evidence="3">Endonuclease/exonuclease/phosphatase domain-containing protein</fullName>
    </recommendedName>
</protein>
<keyword evidence="2" id="KW-1185">Reference proteome</keyword>
<evidence type="ECO:0000313" key="1">
    <source>
        <dbReference type="EMBL" id="KAK3204961.1"/>
    </source>
</evidence>
<dbReference type="EMBL" id="JANJYJ010000006">
    <property type="protein sequence ID" value="KAK3204961.1"/>
    <property type="molecule type" value="Genomic_DNA"/>
</dbReference>
<proteinExistence type="predicted"/>
<gene>
    <name evidence="1" type="ORF">Dsin_019007</name>
</gene>
<evidence type="ECO:0000313" key="2">
    <source>
        <dbReference type="Proteomes" id="UP001281410"/>
    </source>
</evidence>
<dbReference type="AlphaFoldDB" id="A0AAE0A7W1"/>
<dbReference type="Gene3D" id="3.60.10.10">
    <property type="entry name" value="Endonuclease/exonuclease/phosphatase"/>
    <property type="match status" value="1"/>
</dbReference>
<name>A0AAE0A7W1_9ROSI</name>
<dbReference type="PANTHER" id="PTHR33710:SF71">
    <property type="entry name" value="ENDONUCLEASE_EXONUCLEASE_PHOSPHATASE DOMAIN-CONTAINING PROTEIN"/>
    <property type="match status" value="1"/>
</dbReference>
<dbReference type="SUPFAM" id="SSF56219">
    <property type="entry name" value="DNase I-like"/>
    <property type="match status" value="1"/>
</dbReference>